<evidence type="ECO:0000256" key="6">
    <source>
        <dbReference type="ARBA" id="ARBA00022840"/>
    </source>
</evidence>
<comment type="similarity">
    <text evidence="11">Belongs to the KdpC family.</text>
</comment>
<evidence type="ECO:0000256" key="1">
    <source>
        <dbReference type="ARBA" id="ARBA00022448"/>
    </source>
</evidence>
<evidence type="ECO:0000313" key="14">
    <source>
        <dbReference type="Proteomes" id="UP000003963"/>
    </source>
</evidence>
<dbReference type="InterPro" id="IPR003820">
    <property type="entry name" value="KdpC"/>
</dbReference>
<dbReference type="RefSeq" id="WP_009714527.1">
    <property type="nucleotide sequence ID" value="NZ_GG657754.1"/>
</dbReference>
<name>D9W9P2_9ACTN</name>
<dbReference type="GO" id="GO:0005886">
    <property type="term" value="C:plasma membrane"/>
    <property type="evidence" value="ECO:0007669"/>
    <property type="project" value="UniProtKB-SubCell"/>
</dbReference>
<comment type="subcellular location">
    <subcellularLocation>
        <location evidence="11">Cell membrane</location>
        <topology evidence="11">Single-pass membrane protein</topology>
    </subcellularLocation>
</comment>
<evidence type="ECO:0000256" key="10">
    <source>
        <dbReference type="ARBA" id="ARBA00023136"/>
    </source>
</evidence>
<feature type="region of interest" description="Disordered" evidence="12">
    <location>
        <begin position="74"/>
        <end position="96"/>
    </location>
</feature>
<keyword evidence="1 11" id="KW-0813">Transport</keyword>
<dbReference type="GO" id="GO:0008556">
    <property type="term" value="F:P-type potassium transmembrane transporter activity"/>
    <property type="evidence" value="ECO:0007669"/>
    <property type="project" value="InterPro"/>
</dbReference>
<gene>
    <name evidence="11" type="primary">kdpC</name>
    <name evidence="13" type="ORF">SSOG_02420</name>
</gene>
<evidence type="ECO:0000256" key="12">
    <source>
        <dbReference type="SAM" id="MobiDB-lite"/>
    </source>
</evidence>
<keyword evidence="2 11" id="KW-1003">Cell membrane</keyword>
<dbReference type="OrthoDB" id="9788285at2"/>
<dbReference type="PIRSF" id="PIRSF001296">
    <property type="entry name" value="K_ATPase_KdpC"/>
    <property type="match status" value="1"/>
</dbReference>
<dbReference type="NCBIfam" id="NF001454">
    <property type="entry name" value="PRK00315.1"/>
    <property type="match status" value="1"/>
</dbReference>
<feature type="transmembrane region" description="Helical" evidence="11">
    <location>
        <begin position="21"/>
        <end position="45"/>
    </location>
</feature>
<keyword evidence="8 11" id="KW-1133">Transmembrane helix</keyword>
<dbReference type="STRING" id="457427.SSOG_02420"/>
<keyword evidence="7 11" id="KW-0630">Potassium</keyword>
<evidence type="ECO:0000256" key="3">
    <source>
        <dbReference type="ARBA" id="ARBA00022538"/>
    </source>
</evidence>
<protein>
    <recommendedName>
        <fullName evidence="11">Potassium-transporting ATPase KdpC subunit</fullName>
    </recommendedName>
    <alternativeName>
        <fullName evidence="11">ATP phosphohydrolase [potassium-transporting] C chain</fullName>
    </alternativeName>
    <alternativeName>
        <fullName evidence="11">Potassium-binding and translocating subunit C</fullName>
    </alternativeName>
    <alternativeName>
        <fullName evidence="11">Potassium-translocating ATPase C chain</fullName>
    </alternativeName>
</protein>
<evidence type="ECO:0000256" key="5">
    <source>
        <dbReference type="ARBA" id="ARBA00022741"/>
    </source>
</evidence>
<keyword evidence="14" id="KW-1185">Reference proteome</keyword>
<evidence type="ECO:0000256" key="8">
    <source>
        <dbReference type="ARBA" id="ARBA00022989"/>
    </source>
</evidence>
<keyword evidence="5 11" id="KW-0547">Nucleotide-binding</keyword>
<reference evidence="13 14" key="1">
    <citation type="submission" date="2009-02" db="EMBL/GenBank/DDBJ databases">
        <title>Annotation of Streptomyces hygroscopicus strain ATCC 53653.</title>
        <authorList>
            <consortium name="The Broad Institute Genome Sequencing Platform"/>
            <consortium name="Broad Institute Microbial Sequencing Center"/>
            <person name="Fischbach M."/>
            <person name="Godfrey P."/>
            <person name="Ward D."/>
            <person name="Young S."/>
            <person name="Zeng Q."/>
            <person name="Koehrsen M."/>
            <person name="Alvarado L."/>
            <person name="Berlin A.M."/>
            <person name="Bochicchio J."/>
            <person name="Borenstein D."/>
            <person name="Chapman S.B."/>
            <person name="Chen Z."/>
            <person name="Engels R."/>
            <person name="Freedman E."/>
            <person name="Gellesch M."/>
            <person name="Goldberg J."/>
            <person name="Griggs A."/>
            <person name="Gujja S."/>
            <person name="Heilman E.R."/>
            <person name="Heiman D.I."/>
            <person name="Hepburn T.A."/>
            <person name="Howarth C."/>
            <person name="Jen D."/>
            <person name="Larson L."/>
            <person name="Lewis B."/>
            <person name="Mehta T."/>
            <person name="Park D."/>
            <person name="Pearson M."/>
            <person name="Richards J."/>
            <person name="Roberts A."/>
            <person name="Saif S."/>
            <person name="Shea T.D."/>
            <person name="Shenoy N."/>
            <person name="Sisk P."/>
            <person name="Stolte C."/>
            <person name="Sykes S.N."/>
            <person name="Thomson T."/>
            <person name="Walk T."/>
            <person name="White J."/>
            <person name="Yandava C."/>
            <person name="Straight P."/>
            <person name="Clardy J."/>
            <person name="Hung D."/>
            <person name="Kolter R."/>
            <person name="Mekalanos J."/>
            <person name="Walker S."/>
            <person name="Walsh C.T."/>
            <person name="Wieland-Brown L.C."/>
            <person name="Haas B."/>
            <person name="Nusbaum C."/>
            <person name="Birren B."/>
        </authorList>
    </citation>
    <scope>NUCLEOTIDE SEQUENCE [LARGE SCALE GENOMIC DNA]</scope>
    <source>
        <strain evidence="13 14">ATCC 53653</strain>
    </source>
</reference>
<dbReference type="HAMAP" id="MF_00276">
    <property type="entry name" value="KdpC"/>
    <property type="match status" value="1"/>
</dbReference>
<dbReference type="GO" id="GO:0005524">
    <property type="term" value="F:ATP binding"/>
    <property type="evidence" value="ECO:0007669"/>
    <property type="project" value="UniProtKB-UniRule"/>
</dbReference>
<dbReference type="PANTHER" id="PTHR30042">
    <property type="entry name" value="POTASSIUM-TRANSPORTING ATPASE C CHAIN"/>
    <property type="match status" value="1"/>
</dbReference>
<evidence type="ECO:0000313" key="13">
    <source>
        <dbReference type="EMBL" id="EFL22706.1"/>
    </source>
</evidence>
<dbReference type="Proteomes" id="UP000003963">
    <property type="component" value="Unassembled WGS sequence"/>
</dbReference>
<evidence type="ECO:0000256" key="4">
    <source>
        <dbReference type="ARBA" id="ARBA00022692"/>
    </source>
</evidence>
<proteinExistence type="inferred from homology"/>
<keyword evidence="10 11" id="KW-0472">Membrane</keyword>
<evidence type="ECO:0000256" key="2">
    <source>
        <dbReference type="ARBA" id="ARBA00022475"/>
    </source>
</evidence>
<dbReference type="AlphaFoldDB" id="D9W9P2"/>
<dbReference type="HOGENOM" id="CLU_077094_2_0_11"/>
<keyword evidence="4 11" id="KW-0812">Transmembrane</keyword>
<keyword evidence="3 11" id="KW-0633">Potassium transport</keyword>
<keyword evidence="9 11" id="KW-0406">Ion transport</keyword>
<keyword evidence="6 11" id="KW-0067">ATP-binding</keyword>
<organism evidence="13 14">
    <name type="scientific">Streptomyces himastatinicus ATCC 53653</name>
    <dbReference type="NCBI Taxonomy" id="457427"/>
    <lineage>
        <taxon>Bacteria</taxon>
        <taxon>Bacillati</taxon>
        <taxon>Actinomycetota</taxon>
        <taxon>Actinomycetes</taxon>
        <taxon>Kitasatosporales</taxon>
        <taxon>Streptomycetaceae</taxon>
        <taxon>Streptomyces</taxon>
        <taxon>Streptomyces violaceusniger group</taxon>
    </lineage>
</organism>
<evidence type="ECO:0000256" key="7">
    <source>
        <dbReference type="ARBA" id="ARBA00022958"/>
    </source>
</evidence>
<accession>D9W9P2</accession>
<comment type="function">
    <text evidence="11">Part of the high-affinity ATP-driven potassium transport (or Kdp) system, which catalyzes the hydrolysis of ATP coupled with the electrogenic transport of potassium into the cytoplasm. This subunit acts as a catalytic chaperone that increases the ATP-binding affinity of the ATP-hydrolyzing subunit KdpB by the formation of a transient KdpB/KdpC/ATP ternary complex.</text>
</comment>
<dbReference type="NCBIfam" id="TIGR00681">
    <property type="entry name" value="kdpC"/>
    <property type="match status" value="1"/>
</dbReference>
<dbReference type="Pfam" id="PF02669">
    <property type="entry name" value="KdpC"/>
    <property type="match status" value="1"/>
</dbReference>
<evidence type="ECO:0000256" key="11">
    <source>
        <dbReference type="HAMAP-Rule" id="MF_00276"/>
    </source>
</evidence>
<evidence type="ECO:0000256" key="9">
    <source>
        <dbReference type="ARBA" id="ARBA00023065"/>
    </source>
</evidence>
<sequence>MTLLNGTARSTARLAGAALRALIALTVLCGVLYPLAVTGIAQAAFPHQANGSEVRADGRTAGSALIGQTYTLDRKDKAGNPLPDPKYFQPRPSAAGTNTVNTQYKILVSGGSNLAADSTVLSGQIKDRRRQIAAFNGVAPGAVPPDAVTASGSGVDPDISPAYATLQVTRVARANGLPRAEVARLVEDHTDGRALGFLGEPHVNVLELNIALQALARR</sequence>
<comment type="subunit">
    <text evidence="11">The system is composed of three essential subunits: KdpA, KdpB and KdpC.</text>
</comment>
<dbReference type="EMBL" id="GG657754">
    <property type="protein sequence ID" value="EFL22706.1"/>
    <property type="molecule type" value="Genomic_DNA"/>
</dbReference>
<dbReference type="PANTHER" id="PTHR30042:SF2">
    <property type="entry name" value="POTASSIUM-TRANSPORTING ATPASE KDPC SUBUNIT"/>
    <property type="match status" value="1"/>
</dbReference>